<dbReference type="RefSeq" id="WP_079557688.1">
    <property type="nucleotide sequence ID" value="NZ_CP021904.1"/>
</dbReference>
<dbReference type="STRING" id="889453.SAMN03080601_01950"/>
<protein>
    <submittedName>
        <fullName evidence="10">Glycosyltransferase involved in cell wall bisynthesis</fullName>
    </submittedName>
</protein>
<dbReference type="InterPro" id="IPR050256">
    <property type="entry name" value="Glycosyltransferase_2"/>
</dbReference>
<evidence type="ECO:0000256" key="7">
    <source>
        <dbReference type="ARBA" id="ARBA00023136"/>
    </source>
</evidence>
<dbReference type="SUPFAM" id="SSF53448">
    <property type="entry name" value="Nucleotide-diphospho-sugar transferases"/>
    <property type="match status" value="1"/>
</dbReference>
<dbReference type="AlphaFoldDB" id="A0A1T5GSU2"/>
<keyword evidence="1" id="KW-1003">Cell membrane</keyword>
<keyword evidence="7 8" id="KW-0472">Membrane</keyword>
<dbReference type="GO" id="GO:0099621">
    <property type="term" value="F:undecaprenyl-phosphate 4-deoxy-4-formamido-L-arabinose transferase activity"/>
    <property type="evidence" value="ECO:0007669"/>
    <property type="project" value="TreeGrafter"/>
</dbReference>
<evidence type="ECO:0000313" key="10">
    <source>
        <dbReference type="EMBL" id="SKC11483.1"/>
    </source>
</evidence>
<evidence type="ECO:0000313" key="11">
    <source>
        <dbReference type="Proteomes" id="UP000191055"/>
    </source>
</evidence>
<keyword evidence="3 10" id="KW-0808">Transferase</keyword>
<reference evidence="10 11" key="1">
    <citation type="submission" date="2017-02" db="EMBL/GenBank/DDBJ databases">
        <authorList>
            <person name="Peterson S.W."/>
        </authorList>
    </citation>
    <scope>NUCLEOTIDE SEQUENCE [LARGE SCALE GENOMIC DNA]</scope>
    <source>
        <strain evidence="10 11">DSM 24412</strain>
    </source>
</reference>
<dbReference type="Proteomes" id="UP000191055">
    <property type="component" value="Unassembled WGS sequence"/>
</dbReference>
<dbReference type="EMBL" id="FUYV01000010">
    <property type="protein sequence ID" value="SKC11483.1"/>
    <property type="molecule type" value="Genomic_DNA"/>
</dbReference>
<evidence type="ECO:0000256" key="5">
    <source>
        <dbReference type="ARBA" id="ARBA00022985"/>
    </source>
</evidence>
<dbReference type="Pfam" id="PF00535">
    <property type="entry name" value="Glycos_transf_2"/>
    <property type="match status" value="1"/>
</dbReference>
<evidence type="ECO:0000256" key="6">
    <source>
        <dbReference type="ARBA" id="ARBA00022989"/>
    </source>
</evidence>
<keyword evidence="5" id="KW-0448">Lipopolysaccharide biosynthesis</keyword>
<keyword evidence="11" id="KW-1185">Reference proteome</keyword>
<sequence>MYNNEIKFSKELSVVVPLFNEEESLPELVEWVDRVCKSLVDAFEIILIDDGSSDRSWAVIQELTKDYSHLKGISFRRNYGKSAALNCGFREAAGEVVITMDADLQDNPDEIPELYKLIKENDYQLVSGWKKKRYDPLGKTIPSKLFNYTARMVSGIKLHDFNCGLKAYHGNVIKNIEVYGEMHRYIPILAKRAGFSRIGEKVVMHRERKYGVTKFGIERFIKGFLDLLSVMFISKFGDRPMHLFGSLGTLTFTVGFFSALWLGIRKLWFVYFNVEAPRVTDSPYFYISLTCMILGTQLFMTGFIAELVSRMRPDRNEYQIKQKTSD</sequence>
<dbReference type="PANTHER" id="PTHR48090:SF3">
    <property type="entry name" value="UNDECAPRENYL-PHOSPHATE 4-DEOXY-4-FORMAMIDO-L-ARABINOSE TRANSFERASE"/>
    <property type="match status" value="1"/>
</dbReference>
<keyword evidence="4 8" id="KW-0812">Transmembrane</keyword>
<feature type="domain" description="Glycosyltransferase 2-like" evidence="9">
    <location>
        <begin position="13"/>
        <end position="171"/>
    </location>
</feature>
<keyword evidence="6 8" id="KW-1133">Transmembrane helix</keyword>
<dbReference type="CDD" id="cd04187">
    <property type="entry name" value="DPM1_like_bac"/>
    <property type="match status" value="1"/>
</dbReference>
<evidence type="ECO:0000256" key="2">
    <source>
        <dbReference type="ARBA" id="ARBA00022676"/>
    </source>
</evidence>
<dbReference type="InterPro" id="IPR001173">
    <property type="entry name" value="Glyco_trans_2-like"/>
</dbReference>
<dbReference type="InterPro" id="IPR029044">
    <property type="entry name" value="Nucleotide-diphossugar_trans"/>
</dbReference>
<organism evidence="10 11">
    <name type="scientific">Alkalitalea saponilacus</name>
    <dbReference type="NCBI Taxonomy" id="889453"/>
    <lineage>
        <taxon>Bacteria</taxon>
        <taxon>Pseudomonadati</taxon>
        <taxon>Bacteroidota</taxon>
        <taxon>Bacteroidia</taxon>
        <taxon>Marinilabiliales</taxon>
        <taxon>Marinilabiliaceae</taxon>
        <taxon>Alkalitalea</taxon>
    </lineage>
</organism>
<evidence type="ECO:0000256" key="8">
    <source>
        <dbReference type="SAM" id="Phobius"/>
    </source>
</evidence>
<dbReference type="PANTHER" id="PTHR48090">
    <property type="entry name" value="UNDECAPRENYL-PHOSPHATE 4-DEOXY-4-FORMAMIDO-L-ARABINOSE TRANSFERASE-RELATED"/>
    <property type="match status" value="1"/>
</dbReference>
<accession>A0A1T5GSU2</accession>
<dbReference type="GO" id="GO:0005886">
    <property type="term" value="C:plasma membrane"/>
    <property type="evidence" value="ECO:0007669"/>
    <property type="project" value="TreeGrafter"/>
</dbReference>
<proteinExistence type="predicted"/>
<evidence type="ECO:0000256" key="1">
    <source>
        <dbReference type="ARBA" id="ARBA00022475"/>
    </source>
</evidence>
<dbReference type="GO" id="GO:0009103">
    <property type="term" value="P:lipopolysaccharide biosynthetic process"/>
    <property type="evidence" value="ECO:0007669"/>
    <property type="project" value="UniProtKB-KW"/>
</dbReference>
<feature type="transmembrane region" description="Helical" evidence="8">
    <location>
        <begin position="284"/>
        <end position="305"/>
    </location>
</feature>
<evidence type="ECO:0000259" key="9">
    <source>
        <dbReference type="Pfam" id="PF00535"/>
    </source>
</evidence>
<evidence type="ECO:0000256" key="4">
    <source>
        <dbReference type="ARBA" id="ARBA00022692"/>
    </source>
</evidence>
<gene>
    <name evidence="10" type="ORF">SAMN03080601_01950</name>
</gene>
<dbReference type="OrthoDB" id="9807778at2"/>
<name>A0A1T5GSU2_9BACT</name>
<dbReference type="Gene3D" id="3.90.550.10">
    <property type="entry name" value="Spore Coat Polysaccharide Biosynthesis Protein SpsA, Chain A"/>
    <property type="match status" value="1"/>
</dbReference>
<feature type="transmembrane region" description="Helical" evidence="8">
    <location>
        <begin position="243"/>
        <end position="264"/>
    </location>
</feature>
<dbReference type="KEGG" id="asx:CDL62_03120"/>
<evidence type="ECO:0000256" key="3">
    <source>
        <dbReference type="ARBA" id="ARBA00022679"/>
    </source>
</evidence>
<keyword evidence="2" id="KW-0328">Glycosyltransferase</keyword>